<name>A0ACC3BDY1_9EURO</name>
<proteinExistence type="predicted"/>
<accession>A0ACC3BDY1</accession>
<evidence type="ECO:0000313" key="1">
    <source>
        <dbReference type="EMBL" id="KAK1148862.1"/>
    </source>
</evidence>
<dbReference type="Proteomes" id="UP001177260">
    <property type="component" value="Unassembled WGS sequence"/>
</dbReference>
<reference evidence="1 2" key="1">
    <citation type="journal article" date="2023" name="ACS Omega">
        <title>Identification of the Neoaspergillic Acid Biosynthesis Gene Cluster by Establishing an In Vitro CRISPR-Ribonucleoprotein Genetic System in Aspergillus melleus.</title>
        <authorList>
            <person name="Yuan B."/>
            <person name="Grau M.F."/>
            <person name="Murata R.M."/>
            <person name="Torok T."/>
            <person name="Venkateswaran K."/>
            <person name="Stajich J.E."/>
            <person name="Wang C.C.C."/>
        </authorList>
    </citation>
    <scope>NUCLEOTIDE SEQUENCE [LARGE SCALE GENOMIC DNA]</scope>
    <source>
        <strain evidence="1 2">IMV 1140</strain>
    </source>
</reference>
<protein>
    <submittedName>
        <fullName evidence="1">Uncharacterized protein</fullName>
    </submittedName>
</protein>
<keyword evidence="2" id="KW-1185">Reference proteome</keyword>
<organism evidence="1 2">
    <name type="scientific">Aspergillus melleus</name>
    <dbReference type="NCBI Taxonomy" id="138277"/>
    <lineage>
        <taxon>Eukaryota</taxon>
        <taxon>Fungi</taxon>
        <taxon>Dikarya</taxon>
        <taxon>Ascomycota</taxon>
        <taxon>Pezizomycotina</taxon>
        <taxon>Eurotiomycetes</taxon>
        <taxon>Eurotiomycetidae</taxon>
        <taxon>Eurotiales</taxon>
        <taxon>Aspergillaceae</taxon>
        <taxon>Aspergillus</taxon>
        <taxon>Aspergillus subgen. Circumdati</taxon>
    </lineage>
</organism>
<dbReference type="EMBL" id="JAOPJF010000006">
    <property type="protein sequence ID" value="KAK1148862.1"/>
    <property type="molecule type" value="Genomic_DNA"/>
</dbReference>
<gene>
    <name evidence="1" type="ORF">N8T08_008747</name>
</gene>
<evidence type="ECO:0000313" key="2">
    <source>
        <dbReference type="Proteomes" id="UP001177260"/>
    </source>
</evidence>
<sequence length="1255" mass="137019">MAEQKPVAGEKDGDQGGNARDSAVFADYWKVFRYADRLDWGLNIIALGCSIASGAAMPLMTIIFGQFTTKFSNFAGASADGDSFRKDVDQFVLWFVYLFVGKFLCTYIATMAITVAGIRTTRTLRQTFLSHLLRTEIWYFDTARSGSPEMQITTNATRINQGIAEKLTLLVQGLAMFFSAFIVAISVQWKLALIAMSVIPLMFLVFSICMGSSARVETKIAQTYSEGAALAQEVLSSVRTIHAFWAQSRMVSRYNEYLTLAHRHGRSKTVVTGIFASTTYFCVHSGTALAFWQGNRMFLNGEIETAGKVITVVLTILMASSAMGLIFPQLESITHAAAAASELFQVMDKPSELDPLSEDGVQPTTCQGNIVFHGVDFSYPSRPTAQVLRNLTLSIPAGQSTALVGTSGSGKSTVVGLLERWYNPSSGHITLDGIDIAELNTRWLRSQIALVQQEPILFQGNIFENVAKGFVESQKLLGHAEQFALVRKACCDAYADEFIRNLPEGYDTYLGERGGILSGGQRQRIAIARSIVSNPRILLLDEATSALDPGAERIVQKALDRVSKSRTTLVIAHRLSTIKNADNIMVVSNGQVVERGFHEQLIAQGGIYARLIRAQDLNTTSSAEGDEKSEGEAKDDFDIGLTTVTTKRSAGTNNMGDSAPTKGLNSRSLLSVLFTVVGEQKRLYPFITLGILFSLVVAGTWPVQSFLFSKLIDLFARGAASGFGSTDLYALMFFVLALANLVSYFVIGCVANIISQDVTHRYRLELFERFLNMDIEFFDQPSNTSGALVSKLTTVPSGIQELISVNVFVLLIMVISIVASGCLALGYGWKLALVIVFGGLPPLVGSGYARIRLELDLNEKTDLRFSESAGHAVEAVNSLRTVASLGLETEILQQYSMILRGIIWQSIRFLAVAMIPYALSQSIEFLVMALGFWYGSRLMASGEYDTYQFFVIFMSVLFAGQAASQIFGASGSLTRAKGAINYLLNLRNQVAIIKETAQKHEEGPSGDSSLSLSDVRFSYPARVAPVLKGISMTISPGSFIACVGHSGSGKSTLISLLERYYDPTVGLIQMGNHDIKHLSPKLYRAHLSLVQQEPRLYSGSVKENILLGMGSDTSYEDLVSATRQANLLDFIMSLPDGFETPCGSQGSSFSGGQKQRIAIARALIRKPRILLLDEATSALDTESERLVQEALDQADQSSGRTTIAVAHRLSTIRHAHVIFVFSNGQIVEVGSHEELQRRGGVYHQLCMAQSLNRNV</sequence>
<comment type="caution">
    <text evidence="1">The sequence shown here is derived from an EMBL/GenBank/DDBJ whole genome shotgun (WGS) entry which is preliminary data.</text>
</comment>